<dbReference type="GO" id="GO:0005829">
    <property type="term" value="C:cytosol"/>
    <property type="evidence" value="ECO:0007669"/>
    <property type="project" value="TreeGrafter"/>
</dbReference>
<gene>
    <name evidence="2" type="primary">ykgE</name>
    <name evidence="2" type="ORF">NCTC10801_00933</name>
</gene>
<keyword evidence="3" id="KW-1185">Reference proteome</keyword>
<feature type="domain" description="Cysteine-rich" evidence="1">
    <location>
        <begin position="3"/>
        <end position="85"/>
    </location>
</feature>
<proteinExistence type="predicted"/>
<feature type="domain" description="Cysteine-rich" evidence="1">
    <location>
        <begin position="135"/>
        <end position="218"/>
    </location>
</feature>
<accession>A0A380TP08</accession>
<name>A0A380TP08_9PAST</name>
<organism evidence="2 3">
    <name type="scientific">[Actinobacillus] rossii</name>
    <dbReference type="NCBI Taxonomy" id="123820"/>
    <lineage>
        <taxon>Bacteria</taxon>
        <taxon>Pseudomonadati</taxon>
        <taxon>Pseudomonadota</taxon>
        <taxon>Gammaproteobacteria</taxon>
        <taxon>Pasteurellales</taxon>
        <taxon>Pasteurellaceae</taxon>
    </lineage>
</organism>
<evidence type="ECO:0000313" key="3">
    <source>
        <dbReference type="Proteomes" id="UP000254649"/>
    </source>
</evidence>
<dbReference type="EMBL" id="UFRQ01000003">
    <property type="protein sequence ID" value="SUT89415.1"/>
    <property type="molecule type" value="Genomic_DNA"/>
</dbReference>
<dbReference type="PANTHER" id="PTHR30296:SF0">
    <property type="entry name" value="LACTATE UTILIZATION PROTEIN A"/>
    <property type="match status" value="1"/>
</dbReference>
<protein>
    <submittedName>
        <fullName evidence="2">Dehydrogenase</fullName>
    </submittedName>
</protein>
<evidence type="ECO:0000259" key="1">
    <source>
        <dbReference type="Pfam" id="PF02754"/>
    </source>
</evidence>
<dbReference type="GO" id="GO:0016491">
    <property type="term" value="F:oxidoreductase activity"/>
    <property type="evidence" value="ECO:0007669"/>
    <property type="project" value="UniProtKB-ARBA"/>
</dbReference>
<dbReference type="Pfam" id="PF02754">
    <property type="entry name" value="CCG"/>
    <property type="match status" value="2"/>
</dbReference>
<sequence length="246" mass="26977">MNVNFYVTCIADIVKNGVAKNTVLLLEKLGCNVVFLEKQGCCGQPAINSGYAKQAIPGMKSLVETFEVNDYPIVAPAGSCVYAIKNYPEYFERFGEPQWAERAQKVADRFHDLTDFIVNVLKVENVGARLTGKAVYHPSCSLTRKLGIVQEPLTLLQNVKGLQLLPIHNQQTCCGFGGTFSVKMAEISGEMVTEKVVNISDVDPDYLVGADVSCLMNIAGRLSREGKNVKVMHIAEVLMQDEQGVN</sequence>
<dbReference type="OrthoDB" id="9770306at2"/>
<evidence type="ECO:0000313" key="2">
    <source>
        <dbReference type="EMBL" id="SUT89415.1"/>
    </source>
</evidence>
<dbReference type="Proteomes" id="UP000254649">
    <property type="component" value="Unassembled WGS sequence"/>
</dbReference>
<dbReference type="PANTHER" id="PTHR30296">
    <property type="entry name" value="UNCHARACTERIZED PROTEIN YKGE"/>
    <property type="match status" value="1"/>
</dbReference>
<reference evidence="2 3" key="1">
    <citation type="submission" date="2018-06" db="EMBL/GenBank/DDBJ databases">
        <authorList>
            <consortium name="Pathogen Informatics"/>
            <person name="Doyle S."/>
        </authorList>
    </citation>
    <scope>NUCLEOTIDE SEQUENCE [LARGE SCALE GENOMIC DNA]</scope>
    <source>
        <strain evidence="2 3">NCTC10801</strain>
    </source>
</reference>
<dbReference type="InterPro" id="IPR004017">
    <property type="entry name" value="Cys_rich_dom"/>
</dbReference>
<dbReference type="AlphaFoldDB" id="A0A380TP08"/>